<dbReference type="RefSeq" id="WP_171225059.1">
    <property type="nucleotide sequence ID" value="NZ_CP053085.1"/>
</dbReference>
<dbReference type="KEGG" id="ggr:HKW67_08955"/>
<dbReference type="Proteomes" id="UP000500938">
    <property type="component" value="Chromosome"/>
</dbReference>
<dbReference type="PANTHER" id="PTHR10138">
    <property type="entry name" value="TRYPTOPHAN 2,3-DIOXYGENASE"/>
    <property type="match status" value="1"/>
</dbReference>
<organism evidence="1 2">
    <name type="scientific">Gemmatimonas groenlandica</name>
    <dbReference type="NCBI Taxonomy" id="2732249"/>
    <lineage>
        <taxon>Bacteria</taxon>
        <taxon>Pseudomonadati</taxon>
        <taxon>Gemmatimonadota</taxon>
        <taxon>Gemmatimonadia</taxon>
        <taxon>Gemmatimonadales</taxon>
        <taxon>Gemmatimonadaceae</taxon>
        <taxon>Gemmatimonas</taxon>
    </lineage>
</organism>
<dbReference type="GO" id="GO:0004833">
    <property type="term" value="F:L-tryptophan 2,3-dioxygenase activity"/>
    <property type="evidence" value="ECO:0007669"/>
    <property type="project" value="InterPro"/>
</dbReference>
<dbReference type="Pfam" id="PF03301">
    <property type="entry name" value="Trp_dioxygenase"/>
    <property type="match status" value="2"/>
</dbReference>
<dbReference type="InterPro" id="IPR004981">
    <property type="entry name" value="Trp_2_3_dOase"/>
</dbReference>
<dbReference type="GO" id="GO:0020037">
    <property type="term" value="F:heme binding"/>
    <property type="evidence" value="ECO:0007669"/>
    <property type="project" value="InterPro"/>
</dbReference>
<keyword evidence="2" id="KW-1185">Reference proteome</keyword>
<evidence type="ECO:0008006" key="3">
    <source>
        <dbReference type="Google" id="ProtNLM"/>
    </source>
</evidence>
<evidence type="ECO:0000313" key="2">
    <source>
        <dbReference type="Proteomes" id="UP000500938"/>
    </source>
</evidence>
<dbReference type="InterPro" id="IPR037217">
    <property type="entry name" value="Trp/Indoleamine_2_3_dOase-like"/>
</dbReference>
<dbReference type="Gene3D" id="1.20.58.480">
    <property type="match status" value="1"/>
</dbReference>
<name>A0A6M4INX3_9BACT</name>
<dbReference type="GO" id="GO:0019442">
    <property type="term" value="P:L-tryptophan catabolic process to acetyl-CoA"/>
    <property type="evidence" value="ECO:0007669"/>
    <property type="project" value="TreeGrafter"/>
</dbReference>
<accession>A0A6M4INX3</accession>
<dbReference type="EMBL" id="CP053085">
    <property type="protein sequence ID" value="QJR35628.1"/>
    <property type="molecule type" value="Genomic_DNA"/>
</dbReference>
<dbReference type="SUPFAM" id="SSF140959">
    <property type="entry name" value="Indolic compounds 2,3-dioxygenase-like"/>
    <property type="match status" value="1"/>
</dbReference>
<dbReference type="GO" id="GO:0019441">
    <property type="term" value="P:L-tryptophan catabolic process to kynurenine"/>
    <property type="evidence" value="ECO:0007669"/>
    <property type="project" value="InterPro"/>
</dbReference>
<evidence type="ECO:0000313" key="1">
    <source>
        <dbReference type="EMBL" id="QJR35628.1"/>
    </source>
</evidence>
<dbReference type="AlphaFoldDB" id="A0A6M4INX3"/>
<dbReference type="GO" id="GO:0046872">
    <property type="term" value="F:metal ion binding"/>
    <property type="evidence" value="ECO:0007669"/>
    <property type="project" value="InterPro"/>
</dbReference>
<protein>
    <recommendedName>
        <fullName evidence="3">Tryptophan 2,3-dioxygenase</fullName>
    </recommendedName>
</protein>
<sequence length="254" mass="28414">MSEAAHAHTSSIDYGSYLRLPELLELQTLQSSPEHPDELLFIVVHQASELWFKVLRHEMDTMITALEGFDTMRALLAVQRVNVLTEIVAQQLTALDTLPPQRFAQFRGYLGSSSGSQSAQFRAIEATAGLRDPHFLAAITEHGEPPAVVKEALARPVLQSLVLGLIEHEKMELAELYMGPGPTPMFLLVEGLLEFEQRFARWRFLHVQLVERIIGPGTFGTGGTLGAKYLSRTVSHRFFPELWAVRSKFYGTAK</sequence>
<gene>
    <name evidence="1" type="ORF">HKW67_08955</name>
</gene>
<dbReference type="PANTHER" id="PTHR10138:SF0">
    <property type="entry name" value="TRYPTOPHAN 2,3-DIOXYGENASE"/>
    <property type="match status" value="1"/>
</dbReference>
<reference evidence="1 2" key="1">
    <citation type="submission" date="2020-05" db="EMBL/GenBank/DDBJ databases">
        <title>Complete genome sequence of Gemmatimonas greenlandica TET16.</title>
        <authorList>
            <person name="Zeng Y."/>
        </authorList>
    </citation>
    <scope>NUCLEOTIDE SEQUENCE [LARGE SCALE GENOMIC DNA]</scope>
    <source>
        <strain evidence="1 2">TET16</strain>
    </source>
</reference>
<proteinExistence type="predicted"/>